<evidence type="ECO:0000313" key="3">
    <source>
        <dbReference type="EMBL" id="MFC7703194.1"/>
    </source>
</evidence>
<organism evidence="3 4">
    <name type="scientific">Plastorhodobacter daqingensis</name>
    <dbReference type="NCBI Taxonomy" id="1387281"/>
    <lineage>
        <taxon>Bacteria</taxon>
        <taxon>Pseudomonadati</taxon>
        <taxon>Pseudomonadota</taxon>
        <taxon>Alphaproteobacteria</taxon>
        <taxon>Rhodobacterales</taxon>
        <taxon>Paracoccaceae</taxon>
        <taxon>Plastorhodobacter</taxon>
    </lineage>
</organism>
<gene>
    <name evidence="3" type="ORF">ACFQXB_03165</name>
</gene>
<dbReference type="InterPro" id="IPR000073">
    <property type="entry name" value="AB_hydrolase_1"/>
</dbReference>
<dbReference type="Pfam" id="PF00561">
    <property type="entry name" value="Abhydrolase_1"/>
    <property type="match status" value="1"/>
</dbReference>
<feature type="domain" description="AB hydrolase-1" evidence="2">
    <location>
        <begin position="21"/>
        <end position="157"/>
    </location>
</feature>
<comment type="caution">
    <text evidence="3">The sequence shown here is derived from an EMBL/GenBank/DDBJ whole genome shotgun (WGS) entry which is preliminary data.</text>
</comment>
<protein>
    <submittedName>
        <fullName evidence="3">Esterase/lipase family protein</fullName>
    </submittedName>
</protein>
<evidence type="ECO:0000259" key="2">
    <source>
        <dbReference type="Pfam" id="PF00561"/>
    </source>
</evidence>
<feature type="chain" id="PRO_5045654191" evidence="1">
    <location>
        <begin position="19"/>
        <end position="244"/>
    </location>
</feature>
<proteinExistence type="predicted"/>
<dbReference type="Proteomes" id="UP001596516">
    <property type="component" value="Unassembled WGS sequence"/>
</dbReference>
<sequence>MIRFALFLLLLLPQPARAECIVLLHGLARTEASLVVMAEALAAQGYHVVNDGYPSTLMPIEDLAAYVPEAIAQCGEERVNFVTHSMGGVILRYWLEDHRPRNMGRVVMLAPPNKGTELVDTLGTLDPFVWLNGPAGLELGTDEDSIPNQLGAVRFELGVIAGQRSLNPLYSAMIEGPDDGKVSVESTRVEGMDDHIVLPVTHTFMMLNPLVIAQVLEFLRNGRFDHDLTLTEAVARVFSAPQDE</sequence>
<dbReference type="PANTHER" id="PTHR37946">
    <property type="entry name" value="SLL1969 PROTEIN"/>
    <property type="match status" value="1"/>
</dbReference>
<evidence type="ECO:0000256" key="1">
    <source>
        <dbReference type="SAM" id="SignalP"/>
    </source>
</evidence>
<evidence type="ECO:0000313" key="4">
    <source>
        <dbReference type="Proteomes" id="UP001596516"/>
    </source>
</evidence>
<dbReference type="PANTHER" id="PTHR37946:SF1">
    <property type="entry name" value="SLL1969 PROTEIN"/>
    <property type="match status" value="1"/>
</dbReference>
<dbReference type="InterPro" id="IPR029058">
    <property type="entry name" value="AB_hydrolase_fold"/>
</dbReference>
<keyword evidence="4" id="KW-1185">Reference proteome</keyword>
<keyword evidence="1" id="KW-0732">Signal</keyword>
<name>A0ABW2UEU5_9RHOB</name>
<dbReference type="EMBL" id="JBHTFQ010000001">
    <property type="protein sequence ID" value="MFC7703194.1"/>
    <property type="molecule type" value="Genomic_DNA"/>
</dbReference>
<dbReference type="SUPFAM" id="SSF53474">
    <property type="entry name" value="alpha/beta-Hydrolases"/>
    <property type="match status" value="1"/>
</dbReference>
<dbReference type="RefSeq" id="WP_377398958.1">
    <property type="nucleotide sequence ID" value="NZ_JBHTFQ010000001.1"/>
</dbReference>
<dbReference type="Gene3D" id="3.40.50.1820">
    <property type="entry name" value="alpha/beta hydrolase"/>
    <property type="match status" value="1"/>
</dbReference>
<accession>A0ABW2UEU5</accession>
<reference evidence="4" key="1">
    <citation type="journal article" date="2019" name="Int. J. Syst. Evol. Microbiol.">
        <title>The Global Catalogue of Microorganisms (GCM) 10K type strain sequencing project: providing services to taxonomists for standard genome sequencing and annotation.</title>
        <authorList>
            <consortium name="The Broad Institute Genomics Platform"/>
            <consortium name="The Broad Institute Genome Sequencing Center for Infectious Disease"/>
            <person name="Wu L."/>
            <person name="Ma J."/>
        </authorList>
    </citation>
    <scope>NUCLEOTIDE SEQUENCE [LARGE SCALE GENOMIC DNA]</scope>
    <source>
        <strain evidence="4">CGMCC 1.12750</strain>
    </source>
</reference>
<feature type="signal peptide" evidence="1">
    <location>
        <begin position="1"/>
        <end position="18"/>
    </location>
</feature>